<dbReference type="Proteomes" id="UP001147747">
    <property type="component" value="Unassembled WGS sequence"/>
</dbReference>
<comment type="caution">
    <text evidence="9">The sequence shown here is derived from an EMBL/GenBank/DDBJ whole genome shotgun (WGS) entry which is preliminary data.</text>
</comment>
<keyword evidence="4" id="KW-0804">Transcription</keyword>
<evidence type="ECO:0000256" key="7">
    <source>
        <dbReference type="SAM" id="Phobius"/>
    </source>
</evidence>
<keyword evidence="3" id="KW-0238">DNA-binding</keyword>
<accession>A0A9W9VZD1</accession>
<dbReference type="GO" id="GO:0000981">
    <property type="term" value="F:DNA-binding transcription factor activity, RNA polymerase II-specific"/>
    <property type="evidence" value="ECO:0007669"/>
    <property type="project" value="InterPro"/>
</dbReference>
<dbReference type="CDD" id="cd12148">
    <property type="entry name" value="fungal_TF_MHR"/>
    <property type="match status" value="1"/>
</dbReference>
<gene>
    <name evidence="9" type="ORF">N7509_007577</name>
</gene>
<keyword evidence="2" id="KW-0805">Transcription regulation</keyword>
<feature type="region of interest" description="Disordered" evidence="6">
    <location>
        <begin position="335"/>
        <end position="365"/>
    </location>
</feature>
<dbReference type="GeneID" id="81371194"/>
<keyword evidence="5" id="KW-0539">Nucleus</keyword>
<name>A0A9W9VZD1_9EURO</name>
<dbReference type="GO" id="GO:0006351">
    <property type="term" value="P:DNA-templated transcription"/>
    <property type="evidence" value="ECO:0007669"/>
    <property type="project" value="InterPro"/>
</dbReference>
<evidence type="ECO:0000313" key="9">
    <source>
        <dbReference type="EMBL" id="KAJ5392087.1"/>
    </source>
</evidence>
<comment type="subcellular location">
    <subcellularLocation>
        <location evidence="1">Nucleus</location>
    </subcellularLocation>
</comment>
<dbReference type="PANTHER" id="PTHR31001">
    <property type="entry name" value="UNCHARACTERIZED TRANSCRIPTIONAL REGULATORY PROTEIN"/>
    <property type="match status" value="1"/>
</dbReference>
<dbReference type="InterPro" id="IPR036864">
    <property type="entry name" value="Zn2-C6_fun-type_DNA-bd_sf"/>
</dbReference>
<dbReference type="EMBL" id="JAPZBU010000008">
    <property type="protein sequence ID" value="KAJ5392087.1"/>
    <property type="molecule type" value="Genomic_DNA"/>
</dbReference>
<protein>
    <recommendedName>
        <fullName evidence="8">Xylanolytic transcriptional activator regulatory domain-containing protein</fullName>
    </recommendedName>
</protein>
<evidence type="ECO:0000256" key="5">
    <source>
        <dbReference type="ARBA" id="ARBA00023242"/>
    </source>
</evidence>
<evidence type="ECO:0000256" key="1">
    <source>
        <dbReference type="ARBA" id="ARBA00004123"/>
    </source>
</evidence>
<evidence type="ECO:0000256" key="3">
    <source>
        <dbReference type="ARBA" id="ARBA00023125"/>
    </source>
</evidence>
<feature type="transmembrane region" description="Helical" evidence="7">
    <location>
        <begin position="531"/>
        <end position="552"/>
    </location>
</feature>
<sequence>MDRRSPLASISIRCNRVTPQCDKCEAVGGHCIYSARKPRSKKKEPEVSEKTVLFEVLKRLKRLEEHCGLEDTPNTDAQDNGDGDDSMSILSSVGSDDDQNMPLAESGDALNAPVTEVSVPVTLVPAVVRGIIGRIKDEGSRSMLLSSVFCHLRSVESCFFENEQCIRAITSAMSEIEFMQSTQAVEPLRDPVVPKEQAKKLIENYYDCYQFEGFKIPLEKSFLCSIPDLIEIPHVKLDYTVQIIYYTVLLQGIILDPEAYPGRGGIIRNLYLRCVALSDHWLANIQDTPADLFAAFLMISMALEGCNMDLSWKAFSQACRISKALGYYAVDETSTERSNHSEQPHLTAPTPAPGATSESDRHKAEVDKNRKRFEFWHILRVDCLFRLSFGKPTLMPAGSWKVNFPDPTINGVDDESSRFIQIHFIASMRLALIVMKYLDWIDCGTDPNPISHDATIDSFINEVQSILSDWDTEGLLQRATNHVDIWFCVDILFSSYKMLIVLYQSKKCNRSHILPRQAVDIARKSVTKFQALLGASLHAFWGISLILLHQFIPFFILCLDIIGNPDHDHLDADLASVTWISEYVEIVVEERVELRPILIIMKAVATACHRTKMDRLFAFGH</sequence>
<evidence type="ECO:0000259" key="8">
    <source>
        <dbReference type="SMART" id="SM00906"/>
    </source>
</evidence>
<dbReference type="AlphaFoldDB" id="A0A9W9VZD1"/>
<reference evidence="9" key="1">
    <citation type="submission" date="2022-12" db="EMBL/GenBank/DDBJ databases">
        <authorList>
            <person name="Petersen C."/>
        </authorList>
    </citation>
    <scope>NUCLEOTIDE SEQUENCE</scope>
    <source>
        <strain evidence="9">IBT 29677</strain>
    </source>
</reference>
<dbReference type="RefSeq" id="XP_056487765.1">
    <property type="nucleotide sequence ID" value="XM_056632214.1"/>
</dbReference>
<dbReference type="Gene3D" id="4.10.240.10">
    <property type="entry name" value="Zn(2)-C6 fungal-type DNA-binding domain"/>
    <property type="match status" value="1"/>
</dbReference>
<evidence type="ECO:0000256" key="6">
    <source>
        <dbReference type="SAM" id="MobiDB-lite"/>
    </source>
</evidence>
<dbReference type="OrthoDB" id="2740448at2759"/>
<dbReference type="GO" id="GO:0008270">
    <property type="term" value="F:zinc ion binding"/>
    <property type="evidence" value="ECO:0007669"/>
    <property type="project" value="InterPro"/>
</dbReference>
<keyword evidence="7" id="KW-0472">Membrane</keyword>
<dbReference type="GO" id="GO:0003677">
    <property type="term" value="F:DNA binding"/>
    <property type="evidence" value="ECO:0007669"/>
    <property type="project" value="UniProtKB-KW"/>
</dbReference>
<proteinExistence type="predicted"/>
<feature type="domain" description="Xylanolytic transcriptional activator regulatory" evidence="8">
    <location>
        <begin position="311"/>
        <end position="411"/>
    </location>
</feature>
<evidence type="ECO:0000313" key="10">
    <source>
        <dbReference type="Proteomes" id="UP001147747"/>
    </source>
</evidence>
<feature type="region of interest" description="Disordered" evidence="6">
    <location>
        <begin position="68"/>
        <end position="106"/>
    </location>
</feature>
<dbReference type="GO" id="GO:0005634">
    <property type="term" value="C:nucleus"/>
    <property type="evidence" value="ECO:0007669"/>
    <property type="project" value="UniProtKB-SubCell"/>
</dbReference>
<keyword evidence="10" id="KW-1185">Reference proteome</keyword>
<dbReference type="InterPro" id="IPR050613">
    <property type="entry name" value="Sec_Metabolite_Reg"/>
</dbReference>
<organism evidence="9 10">
    <name type="scientific">Penicillium cosmopolitanum</name>
    <dbReference type="NCBI Taxonomy" id="1131564"/>
    <lineage>
        <taxon>Eukaryota</taxon>
        <taxon>Fungi</taxon>
        <taxon>Dikarya</taxon>
        <taxon>Ascomycota</taxon>
        <taxon>Pezizomycotina</taxon>
        <taxon>Eurotiomycetes</taxon>
        <taxon>Eurotiomycetidae</taxon>
        <taxon>Eurotiales</taxon>
        <taxon>Aspergillaceae</taxon>
        <taxon>Penicillium</taxon>
    </lineage>
</organism>
<evidence type="ECO:0000256" key="2">
    <source>
        <dbReference type="ARBA" id="ARBA00023015"/>
    </source>
</evidence>
<evidence type="ECO:0000256" key="4">
    <source>
        <dbReference type="ARBA" id="ARBA00023163"/>
    </source>
</evidence>
<dbReference type="SMART" id="SM00906">
    <property type="entry name" value="Fungal_trans"/>
    <property type="match status" value="1"/>
</dbReference>
<keyword evidence="7" id="KW-0812">Transmembrane</keyword>
<keyword evidence="7" id="KW-1133">Transmembrane helix</keyword>
<dbReference type="InterPro" id="IPR007219">
    <property type="entry name" value="XnlR_reg_dom"/>
</dbReference>
<reference evidence="9" key="2">
    <citation type="journal article" date="2023" name="IMA Fungus">
        <title>Comparative genomic study of the Penicillium genus elucidates a diverse pangenome and 15 lateral gene transfer events.</title>
        <authorList>
            <person name="Petersen C."/>
            <person name="Sorensen T."/>
            <person name="Nielsen M.R."/>
            <person name="Sondergaard T.E."/>
            <person name="Sorensen J.L."/>
            <person name="Fitzpatrick D.A."/>
            <person name="Frisvad J.C."/>
            <person name="Nielsen K.L."/>
        </authorList>
    </citation>
    <scope>NUCLEOTIDE SEQUENCE</scope>
    <source>
        <strain evidence="9">IBT 29677</strain>
    </source>
</reference>